<dbReference type="OrthoDB" id="9792284at2"/>
<evidence type="ECO:0000259" key="4">
    <source>
        <dbReference type="Pfam" id="PF01965"/>
    </source>
</evidence>
<dbReference type="Gene3D" id="3.40.50.880">
    <property type="match status" value="1"/>
</dbReference>
<dbReference type="GO" id="GO:0019172">
    <property type="term" value="F:glyoxalase III activity"/>
    <property type="evidence" value="ECO:0007669"/>
    <property type="project" value="TreeGrafter"/>
</dbReference>
<dbReference type="PANTHER" id="PTHR48094:SF11">
    <property type="entry name" value="GLUTATHIONE-INDEPENDENT GLYOXALASE HSP31-RELATED"/>
    <property type="match status" value="1"/>
</dbReference>
<sequence>MKKSKILIVTTSHDMLGSSGLKTGVWFEEIAAPYYIFRNAGLDIDIASTKGGKIPIDPASESSEWQTEDTLRFTKDKEAMSLLKESMALRNVIGTSDDYNFIYFPGGHGPMWDFVNNPLITNLLEEFIAKDKPVGAMCHGVAVLVDAQSKDGESFTKGKKITAFSNSEEVAVGAQDIVPFLLETKLKELGSNYSKSENFAPYTVVDGNLVTGQNPASAAGVALEMMKLMN</sequence>
<evidence type="ECO:0000313" key="5">
    <source>
        <dbReference type="EMBL" id="RIV31653.1"/>
    </source>
</evidence>
<dbReference type="InterPro" id="IPR029062">
    <property type="entry name" value="Class_I_gatase-like"/>
</dbReference>
<keyword evidence="2" id="KW-0456">Lyase</keyword>
<dbReference type="InterPro" id="IPR050325">
    <property type="entry name" value="Prot/Nucl_acid_deglycase"/>
</dbReference>
<gene>
    <name evidence="5" type="ORF">D2V08_12915</name>
</gene>
<dbReference type="GO" id="GO:0019243">
    <property type="term" value="P:methylglyoxal catabolic process to D-lactate via S-lactoyl-glutathione"/>
    <property type="evidence" value="ECO:0007669"/>
    <property type="project" value="TreeGrafter"/>
</dbReference>
<protein>
    <submittedName>
        <fullName evidence="5">Type 1 glutamine amidotransferase domain-containing protein</fullName>
    </submittedName>
</protein>
<dbReference type="GO" id="GO:0016740">
    <property type="term" value="F:transferase activity"/>
    <property type="evidence" value="ECO:0007669"/>
    <property type="project" value="UniProtKB-KW"/>
</dbReference>
<evidence type="ECO:0000256" key="3">
    <source>
        <dbReference type="ARBA" id="ARBA00038493"/>
    </source>
</evidence>
<dbReference type="CDD" id="cd03141">
    <property type="entry name" value="GATase1_Hsp31_like"/>
    <property type="match status" value="1"/>
</dbReference>
<keyword evidence="5" id="KW-0808">Transferase</keyword>
<keyword evidence="5" id="KW-0315">Glutamine amidotransferase</keyword>
<dbReference type="RefSeq" id="WP_119608579.1">
    <property type="nucleotide sequence ID" value="NZ_QXFH01000075.1"/>
</dbReference>
<comment type="caution">
    <text evidence="5">The sequence shown here is derived from an EMBL/GenBank/DDBJ whole genome shotgun (WGS) entry which is preliminary data.</text>
</comment>
<keyword evidence="6" id="KW-1185">Reference proteome</keyword>
<dbReference type="PANTHER" id="PTHR48094">
    <property type="entry name" value="PROTEIN/NUCLEIC ACID DEGLYCASE DJ-1-RELATED"/>
    <property type="match status" value="1"/>
</dbReference>
<evidence type="ECO:0000313" key="6">
    <source>
        <dbReference type="Proteomes" id="UP000266067"/>
    </source>
</evidence>
<evidence type="ECO:0000256" key="1">
    <source>
        <dbReference type="ARBA" id="ARBA00023016"/>
    </source>
</evidence>
<evidence type="ECO:0000256" key="2">
    <source>
        <dbReference type="ARBA" id="ARBA00023239"/>
    </source>
</evidence>
<feature type="domain" description="DJ-1/PfpI" evidence="4">
    <location>
        <begin position="29"/>
        <end position="227"/>
    </location>
</feature>
<name>A0A3A1N780_9FLAO</name>
<accession>A0A3A1N780</accession>
<organism evidence="5 6">
    <name type="scientific">Flagellimonas lutimaris</name>
    <dbReference type="NCBI Taxonomy" id="475082"/>
    <lineage>
        <taxon>Bacteria</taxon>
        <taxon>Pseudomonadati</taxon>
        <taxon>Bacteroidota</taxon>
        <taxon>Flavobacteriia</taxon>
        <taxon>Flavobacteriales</taxon>
        <taxon>Flavobacteriaceae</taxon>
        <taxon>Flagellimonas</taxon>
    </lineage>
</organism>
<dbReference type="Proteomes" id="UP000266067">
    <property type="component" value="Unassembled WGS sequence"/>
</dbReference>
<dbReference type="GO" id="GO:0005737">
    <property type="term" value="C:cytoplasm"/>
    <property type="evidence" value="ECO:0007669"/>
    <property type="project" value="TreeGrafter"/>
</dbReference>
<reference evidence="5 6" key="1">
    <citation type="submission" date="2018-08" db="EMBL/GenBank/DDBJ databases">
        <title>Proposal of Muricauda 72 sp.nov. and Muricauda NH166 sp.nov., isolated from seawater.</title>
        <authorList>
            <person name="Cheng H."/>
            <person name="Wu Y.-H."/>
            <person name="Guo L.-L."/>
            <person name="Xu X.-W."/>
        </authorList>
    </citation>
    <scope>NUCLEOTIDE SEQUENCE [LARGE SCALE GENOMIC DNA]</scope>
    <source>
        <strain evidence="5 6">KCTC 22173</strain>
    </source>
</reference>
<dbReference type="EMBL" id="QXFH01000075">
    <property type="protein sequence ID" value="RIV31653.1"/>
    <property type="molecule type" value="Genomic_DNA"/>
</dbReference>
<dbReference type="SUPFAM" id="SSF52317">
    <property type="entry name" value="Class I glutamine amidotransferase-like"/>
    <property type="match status" value="1"/>
</dbReference>
<keyword evidence="1" id="KW-0346">Stress response</keyword>
<dbReference type="InterPro" id="IPR002818">
    <property type="entry name" value="DJ-1/PfpI"/>
</dbReference>
<dbReference type="Pfam" id="PF01965">
    <property type="entry name" value="DJ-1_PfpI"/>
    <property type="match status" value="1"/>
</dbReference>
<comment type="similarity">
    <text evidence="3">Belongs to the peptidase C56 family. HSP31-like subfamily.</text>
</comment>
<proteinExistence type="inferred from homology"/>
<dbReference type="AlphaFoldDB" id="A0A3A1N780"/>